<name>A0A813JU01_POLGL</name>
<feature type="region of interest" description="Disordered" evidence="1">
    <location>
        <begin position="1"/>
        <end position="43"/>
    </location>
</feature>
<feature type="non-terminal residue" evidence="2">
    <location>
        <position position="1"/>
    </location>
</feature>
<feature type="compositionally biased region" description="Polar residues" evidence="1">
    <location>
        <begin position="58"/>
        <end position="68"/>
    </location>
</feature>
<gene>
    <name evidence="2" type="ORF">PGLA2088_LOCUS24973</name>
</gene>
<organism evidence="2 3">
    <name type="scientific">Polarella glacialis</name>
    <name type="common">Dinoflagellate</name>
    <dbReference type="NCBI Taxonomy" id="89957"/>
    <lineage>
        <taxon>Eukaryota</taxon>
        <taxon>Sar</taxon>
        <taxon>Alveolata</taxon>
        <taxon>Dinophyceae</taxon>
        <taxon>Suessiales</taxon>
        <taxon>Suessiaceae</taxon>
        <taxon>Polarella</taxon>
    </lineage>
</organism>
<protein>
    <submittedName>
        <fullName evidence="2">Uncharacterized protein</fullName>
    </submittedName>
</protein>
<comment type="caution">
    <text evidence="2">The sequence shown here is derived from an EMBL/GenBank/DDBJ whole genome shotgun (WGS) entry which is preliminary data.</text>
</comment>
<accession>A0A813JU01</accession>
<evidence type="ECO:0000313" key="2">
    <source>
        <dbReference type="EMBL" id="CAE8686432.1"/>
    </source>
</evidence>
<proteinExistence type="predicted"/>
<dbReference type="EMBL" id="CAJNNW010026587">
    <property type="protein sequence ID" value="CAE8686432.1"/>
    <property type="molecule type" value="Genomic_DNA"/>
</dbReference>
<evidence type="ECO:0000313" key="3">
    <source>
        <dbReference type="Proteomes" id="UP000626109"/>
    </source>
</evidence>
<feature type="region of interest" description="Disordered" evidence="1">
    <location>
        <begin position="58"/>
        <end position="85"/>
    </location>
</feature>
<dbReference type="Proteomes" id="UP000626109">
    <property type="component" value="Unassembled WGS sequence"/>
</dbReference>
<evidence type="ECO:0000256" key="1">
    <source>
        <dbReference type="SAM" id="MobiDB-lite"/>
    </source>
</evidence>
<sequence length="85" mass="9421">PSAASPPGARPRRSSGFERKVQKKKALATSAEPLPERRRLSSARRYSSCCWRWPHALKQQSHPSQHSGIDSYADAHPKTQVGIST</sequence>
<dbReference type="AlphaFoldDB" id="A0A813JU01"/>
<reference evidence="2" key="1">
    <citation type="submission" date="2021-02" db="EMBL/GenBank/DDBJ databases">
        <authorList>
            <person name="Dougan E. K."/>
            <person name="Rhodes N."/>
            <person name="Thang M."/>
            <person name="Chan C."/>
        </authorList>
    </citation>
    <scope>NUCLEOTIDE SEQUENCE</scope>
</reference>